<dbReference type="FunFam" id="3.30.505.10:FF:000008">
    <property type="entry name" value="SH2B adapter protein 1 isoform 2"/>
    <property type="match status" value="1"/>
</dbReference>
<evidence type="ECO:0000313" key="7">
    <source>
        <dbReference type="EMBL" id="OQR67309.1"/>
    </source>
</evidence>
<feature type="compositionally biased region" description="Polar residues" evidence="5">
    <location>
        <begin position="120"/>
        <end position="138"/>
    </location>
</feature>
<feature type="compositionally biased region" description="Low complexity" evidence="5">
    <location>
        <begin position="444"/>
        <end position="456"/>
    </location>
</feature>
<dbReference type="EMBL" id="MNPL01029267">
    <property type="protein sequence ID" value="OQR67309.1"/>
    <property type="molecule type" value="Genomic_DNA"/>
</dbReference>
<feature type="region of interest" description="Disordered" evidence="5">
    <location>
        <begin position="443"/>
        <end position="474"/>
    </location>
</feature>
<dbReference type="InterPro" id="IPR030523">
    <property type="entry name" value="SH2B"/>
</dbReference>
<feature type="compositionally biased region" description="Low complexity" evidence="5">
    <location>
        <begin position="169"/>
        <end position="183"/>
    </location>
</feature>
<evidence type="ECO:0000256" key="1">
    <source>
        <dbReference type="ARBA" id="ARBA00010220"/>
    </source>
</evidence>
<dbReference type="InterPro" id="IPR035057">
    <property type="entry name" value="SH2B1_SH2"/>
</dbReference>
<feature type="compositionally biased region" description="Polar residues" evidence="5">
    <location>
        <begin position="874"/>
        <end position="884"/>
    </location>
</feature>
<dbReference type="CDD" id="cd10346">
    <property type="entry name" value="SH2_SH2B_family"/>
    <property type="match status" value="1"/>
</dbReference>
<dbReference type="GO" id="GO:0005886">
    <property type="term" value="C:plasma membrane"/>
    <property type="evidence" value="ECO:0007669"/>
    <property type="project" value="TreeGrafter"/>
</dbReference>
<gene>
    <name evidence="7" type="ORF">BIW11_13598</name>
</gene>
<feature type="region of interest" description="Disordered" evidence="5">
    <location>
        <begin position="569"/>
        <end position="622"/>
    </location>
</feature>
<dbReference type="Gene3D" id="2.30.29.30">
    <property type="entry name" value="Pleckstrin-homology domain (PH domain)/Phosphotyrosine-binding domain (PTB)"/>
    <property type="match status" value="1"/>
</dbReference>
<dbReference type="GO" id="GO:0035556">
    <property type="term" value="P:intracellular signal transduction"/>
    <property type="evidence" value="ECO:0007669"/>
    <property type="project" value="TreeGrafter"/>
</dbReference>
<dbReference type="FunCoup" id="A0A1V9X1A8">
    <property type="interactions" value="764"/>
</dbReference>
<proteinExistence type="inferred from homology"/>
<evidence type="ECO:0000313" key="8">
    <source>
        <dbReference type="Proteomes" id="UP000192247"/>
    </source>
</evidence>
<dbReference type="InterPro" id="IPR011993">
    <property type="entry name" value="PH-like_dom_sf"/>
</dbReference>
<comment type="caution">
    <text evidence="7">The sequence shown here is derived from an EMBL/GenBank/DDBJ whole genome shotgun (WGS) entry which is preliminary data.</text>
</comment>
<dbReference type="OrthoDB" id="10047184at2759"/>
<protein>
    <recommendedName>
        <fullName evidence="6">SH2 domain-containing protein</fullName>
    </recommendedName>
</protein>
<reference evidence="7 8" key="1">
    <citation type="journal article" date="2017" name="Gigascience">
        <title>Draft genome of the honey bee ectoparasitic mite, Tropilaelaps mercedesae, is shaped by the parasitic life history.</title>
        <authorList>
            <person name="Dong X."/>
            <person name="Armstrong S.D."/>
            <person name="Xia D."/>
            <person name="Makepeace B.L."/>
            <person name="Darby A.C."/>
            <person name="Kadowaki T."/>
        </authorList>
    </citation>
    <scope>NUCLEOTIDE SEQUENCE [LARGE SCALE GENOMIC DNA]</scope>
    <source>
        <strain evidence="7">Wuxi-XJTLU</strain>
    </source>
</reference>
<evidence type="ECO:0000256" key="4">
    <source>
        <dbReference type="PROSITE-ProRule" id="PRU00191"/>
    </source>
</evidence>
<sequence length="897" mass="94539">MAESSSSSYHADSAGDWTEELAVKFAAQVEASAVSRASGPPTAEEIQLLVDKLGAILFRRGQTDAGVWKPVCDEVPSLVGNVKNATAVVPAKRSSATTKEELKDSYFTLNAYSLASTVADNSNTEQQRPLLNSATSQQPEREESPNEQIQHPQQANPSGKRTDSADGILLMSPSTSSSLSDQPLLQVATASTTSTIITTNTSTATSATMTTATVTTAPVESTATKTATLASGEPPAAPRVRSRSATFFRHISFRGLRRNLFNNHNNANSPTDHSGSAVNAVYAIELPNEETASGSPAGGGGGLLSVGPRAVRSRLERLRQHRIAVECLKEAVVELLVPDDEEIGGTGTGLGSHPRGHKWTRCRLSLVRTSAGCLLEFYVPPKALRAKKGVFCMLLTEVRETTALEMPDHENTFVLRAAQAGHAQTMTTTTASAPITAVSSYHVQQNTQQQRQQQQQLTSVDPTSAQQSPMTGATRDVASLGISHADAVAVGQGKESQAAARIEAPTSDGATTTPTAPLPQHEFIVQAGDATSVRAWINSLRFYAGVRAGDGPLTSLGLTASSIAGDAYPLLPHQDPTGGHRSRSATAASDTLSRLREQASSKRQPPLEDSPISPGSAPMSNTSGRLVALAEGQGAIGTGTQAGLNLITSGTTDPEGDIAAQLVEYPWFHGTLSRQDAAQLVLRDGLSAHGFFLVRQSETRKGEFVLTFNFQGRAKHLRMTINSEGQCHVQHLWFQSVFDMLEHFRLHAIPLESGGTSDVTLTEFVLIQPFILHTAPSTNVATSHTPIQSPAIGHDPGVLSMEGDADHVMSSRISGTTGQSLSAASAVLEVGFGSNVGSPSVGTMDSLQSSWAGSVRHRVVSLENLVSGGGTGPVGSQQNSSSGQIKGRAVENTYSFV</sequence>
<dbReference type="InParanoid" id="A0A1V9X1A8"/>
<dbReference type="SUPFAM" id="SSF50729">
    <property type="entry name" value="PH domain-like"/>
    <property type="match status" value="1"/>
</dbReference>
<keyword evidence="3 4" id="KW-0727">SH2 domain</keyword>
<keyword evidence="2" id="KW-0597">Phosphoprotein</keyword>
<evidence type="ECO:0000256" key="2">
    <source>
        <dbReference type="ARBA" id="ARBA00022553"/>
    </source>
</evidence>
<dbReference type="Gene3D" id="3.30.505.10">
    <property type="entry name" value="SH2 domain"/>
    <property type="match status" value="1"/>
</dbReference>
<dbReference type="AlphaFoldDB" id="A0A1V9X1A8"/>
<feature type="compositionally biased region" description="Polar residues" evidence="5">
    <location>
        <begin position="457"/>
        <end position="471"/>
    </location>
</feature>
<dbReference type="InterPro" id="IPR036860">
    <property type="entry name" value="SH2_dom_sf"/>
</dbReference>
<feature type="region of interest" description="Disordered" evidence="5">
    <location>
        <begin position="868"/>
        <end position="897"/>
    </location>
</feature>
<feature type="domain" description="SH2" evidence="6">
    <location>
        <begin position="667"/>
        <end position="770"/>
    </location>
</feature>
<dbReference type="GO" id="GO:0005068">
    <property type="term" value="F:transmembrane receptor protein tyrosine kinase adaptor activity"/>
    <property type="evidence" value="ECO:0007669"/>
    <property type="project" value="TreeGrafter"/>
</dbReference>
<keyword evidence="8" id="KW-1185">Reference proteome</keyword>
<dbReference type="Proteomes" id="UP000192247">
    <property type="component" value="Unassembled WGS sequence"/>
</dbReference>
<dbReference type="SUPFAM" id="SSF55550">
    <property type="entry name" value="SH2 domain"/>
    <property type="match status" value="1"/>
</dbReference>
<evidence type="ECO:0000256" key="3">
    <source>
        <dbReference type="ARBA" id="ARBA00022999"/>
    </source>
</evidence>
<name>A0A1V9X1A8_9ACAR</name>
<feature type="region of interest" description="Disordered" evidence="5">
    <location>
        <begin position="489"/>
        <end position="517"/>
    </location>
</feature>
<comment type="similarity">
    <text evidence="1">Belongs to the SH2B adapter family.</text>
</comment>
<organism evidence="7 8">
    <name type="scientific">Tropilaelaps mercedesae</name>
    <dbReference type="NCBI Taxonomy" id="418985"/>
    <lineage>
        <taxon>Eukaryota</taxon>
        <taxon>Metazoa</taxon>
        <taxon>Ecdysozoa</taxon>
        <taxon>Arthropoda</taxon>
        <taxon>Chelicerata</taxon>
        <taxon>Arachnida</taxon>
        <taxon>Acari</taxon>
        <taxon>Parasitiformes</taxon>
        <taxon>Mesostigmata</taxon>
        <taxon>Gamasina</taxon>
        <taxon>Dermanyssoidea</taxon>
        <taxon>Laelapidae</taxon>
        <taxon>Tropilaelaps</taxon>
    </lineage>
</organism>
<evidence type="ECO:0000256" key="5">
    <source>
        <dbReference type="SAM" id="MobiDB-lite"/>
    </source>
</evidence>
<dbReference type="SMART" id="SM00252">
    <property type="entry name" value="SH2"/>
    <property type="match status" value="1"/>
</dbReference>
<dbReference type="PROSITE" id="PS50001">
    <property type="entry name" value="SH2"/>
    <property type="match status" value="1"/>
</dbReference>
<dbReference type="STRING" id="418985.A0A1V9X1A8"/>
<dbReference type="PANTHER" id="PTHR10872">
    <property type="entry name" value="SH2B ADAPTER PROTEIN"/>
    <property type="match status" value="1"/>
</dbReference>
<feature type="compositionally biased region" description="Polar residues" evidence="5">
    <location>
        <begin position="146"/>
        <end position="159"/>
    </location>
</feature>
<evidence type="ECO:0000259" key="6">
    <source>
        <dbReference type="PROSITE" id="PS50001"/>
    </source>
</evidence>
<dbReference type="PRINTS" id="PR00401">
    <property type="entry name" value="SH2DOMAIN"/>
</dbReference>
<dbReference type="Pfam" id="PF00017">
    <property type="entry name" value="SH2"/>
    <property type="match status" value="1"/>
</dbReference>
<dbReference type="PANTHER" id="PTHR10872:SF2">
    <property type="entry name" value="LNK, ISOFORM D"/>
    <property type="match status" value="1"/>
</dbReference>
<feature type="region of interest" description="Disordered" evidence="5">
    <location>
        <begin position="120"/>
        <end position="183"/>
    </location>
</feature>
<accession>A0A1V9X1A8</accession>
<dbReference type="InterPro" id="IPR000980">
    <property type="entry name" value="SH2"/>
</dbReference>